<dbReference type="GO" id="GO:0003688">
    <property type="term" value="F:DNA replication origin binding"/>
    <property type="evidence" value="ECO:0007669"/>
    <property type="project" value="TreeGrafter"/>
</dbReference>
<feature type="region of interest" description="Disordered" evidence="1">
    <location>
        <begin position="408"/>
        <end position="430"/>
    </location>
</feature>
<dbReference type="InterPro" id="IPR012340">
    <property type="entry name" value="NA-bd_OB-fold"/>
</dbReference>
<evidence type="ECO:0000313" key="2">
    <source>
        <dbReference type="EMBL" id="EFC49111.1"/>
    </source>
</evidence>
<dbReference type="GO" id="GO:0006270">
    <property type="term" value="P:DNA replication initiation"/>
    <property type="evidence" value="ECO:0007669"/>
    <property type="project" value="InterPro"/>
</dbReference>
<evidence type="ECO:0000256" key="1">
    <source>
        <dbReference type="SAM" id="MobiDB-lite"/>
    </source>
</evidence>
<proteinExistence type="predicted"/>
<protein>
    <submittedName>
        <fullName evidence="2">Uncharacterized protein</fullName>
    </submittedName>
</protein>
<sequence>MFHHQHPFTKKGSNSIKPSLALTPNVEIGQAFKDPKEAIAERQKKVQAKELKKSRQLAEQITSSTSNSDNPIHSVPNKPTTISTFSQDKTDHQKKVTKIFSLKCEAKRLEATGKENIEDFTKLEISQRKISNQQVKECSNPYQFVKLETLYKDCVRQSKYETYNLYTNWCTIFTLMEQLPNLTCNAKGIEFEVWRVSDTLNEMFVVLLLPLLSIKGIGKKEMEKLESNQELVPGDIVISANPTILQINKKETDTENSTKQQFSSLSMIGENRNISLKVIGKAVHFGTCTYVPVDFNKYTGNNLKLFNMLNEKKKQKLQDENQTTTTTSSQNKDKPLTFCTCPINKAVSRYCNYHFNKKSREVQDSRVECNGANLVERSSISFDKPTVYNYTGVTLFIDPGANVKKIRKTSSDEKPKELATKKKKKQEAQNFSGITPKMANYLSGNSRSAQMFVAARSKQIKEDLLANNKVKDFTDRHINALAQKAVMNTIENATNKDVKKRKFVEIEMSDSSSDDEE</sequence>
<accession>D2V2S7</accession>
<dbReference type="PANTHER" id="PTHR13454">
    <property type="entry name" value="PROTEIN MCM10 HOMOLOG"/>
    <property type="match status" value="1"/>
</dbReference>
<gene>
    <name evidence="2" type="ORF">NAEGRDRAFT_56948</name>
</gene>
<dbReference type="InParanoid" id="D2V2S7"/>
<dbReference type="Gene3D" id="2.40.50.140">
    <property type="entry name" value="Nucleic acid-binding proteins"/>
    <property type="match status" value="1"/>
</dbReference>
<dbReference type="InterPro" id="IPR040184">
    <property type="entry name" value="Mcm10"/>
</dbReference>
<dbReference type="Proteomes" id="UP000006671">
    <property type="component" value="Unassembled WGS sequence"/>
</dbReference>
<dbReference type="OMA" id="CTIFTLM"/>
<feature type="compositionally biased region" description="Polar residues" evidence="1">
    <location>
        <begin position="57"/>
        <end position="87"/>
    </location>
</feature>
<dbReference type="AlphaFoldDB" id="D2V2S7"/>
<dbReference type="GO" id="GO:0043596">
    <property type="term" value="C:nuclear replication fork"/>
    <property type="evidence" value="ECO:0007669"/>
    <property type="project" value="TreeGrafter"/>
</dbReference>
<feature type="compositionally biased region" description="Basic and acidic residues" evidence="1">
    <location>
        <begin position="409"/>
        <end position="420"/>
    </location>
</feature>
<organism evidence="3">
    <name type="scientific">Naegleria gruberi</name>
    <name type="common">Amoeba</name>
    <dbReference type="NCBI Taxonomy" id="5762"/>
    <lineage>
        <taxon>Eukaryota</taxon>
        <taxon>Discoba</taxon>
        <taxon>Heterolobosea</taxon>
        <taxon>Tetramitia</taxon>
        <taxon>Eutetramitia</taxon>
        <taxon>Vahlkampfiidae</taxon>
        <taxon>Naegleria</taxon>
    </lineage>
</organism>
<dbReference type="GeneID" id="8852549"/>
<dbReference type="OrthoDB" id="10260171at2759"/>
<name>D2V2S7_NAEGR</name>
<feature type="region of interest" description="Disordered" evidence="1">
    <location>
        <begin position="50"/>
        <end position="89"/>
    </location>
</feature>
<dbReference type="GO" id="GO:0003697">
    <property type="term" value="F:single-stranded DNA binding"/>
    <property type="evidence" value="ECO:0007669"/>
    <property type="project" value="InterPro"/>
</dbReference>
<dbReference type="PANTHER" id="PTHR13454:SF11">
    <property type="entry name" value="PROTEIN MCM10 HOMOLOG"/>
    <property type="match status" value="1"/>
</dbReference>
<dbReference type="KEGG" id="ngr:NAEGRDRAFT_56948"/>
<keyword evidence="3" id="KW-1185">Reference proteome</keyword>
<dbReference type="VEuPathDB" id="AmoebaDB:NAEGRDRAFT_56948"/>
<reference evidence="2 3" key="1">
    <citation type="journal article" date="2010" name="Cell">
        <title>The genome of Naegleria gruberi illuminates early eukaryotic versatility.</title>
        <authorList>
            <person name="Fritz-Laylin L.K."/>
            <person name="Prochnik S.E."/>
            <person name="Ginger M.L."/>
            <person name="Dacks J.B."/>
            <person name="Carpenter M.L."/>
            <person name="Field M.C."/>
            <person name="Kuo A."/>
            <person name="Paredez A."/>
            <person name="Chapman J."/>
            <person name="Pham J."/>
            <person name="Shu S."/>
            <person name="Neupane R."/>
            <person name="Cipriano M."/>
            <person name="Mancuso J."/>
            <person name="Tu H."/>
            <person name="Salamov A."/>
            <person name="Lindquist E."/>
            <person name="Shapiro H."/>
            <person name="Lucas S."/>
            <person name="Grigoriev I.V."/>
            <person name="Cande W.Z."/>
            <person name="Fulton C."/>
            <person name="Rokhsar D.S."/>
            <person name="Dawson S.C."/>
        </authorList>
    </citation>
    <scope>NUCLEOTIDE SEQUENCE [LARGE SCALE GENOMIC DNA]</scope>
    <source>
        <strain evidence="2 3">NEG-M</strain>
    </source>
</reference>
<dbReference type="EMBL" id="GG738849">
    <property type="protein sequence ID" value="EFC49111.1"/>
    <property type="molecule type" value="Genomic_DNA"/>
</dbReference>
<dbReference type="RefSeq" id="XP_002681855.1">
    <property type="nucleotide sequence ID" value="XM_002681809.1"/>
</dbReference>
<evidence type="ECO:0000313" key="3">
    <source>
        <dbReference type="Proteomes" id="UP000006671"/>
    </source>
</evidence>